<protein>
    <submittedName>
        <fullName evidence="6">COG0488: ATPase components of ABC transporters with duplicated ATPase domains</fullName>
    </submittedName>
</protein>
<feature type="domain" description="ABC transporter" evidence="5">
    <location>
        <begin position="264"/>
        <end position="478"/>
    </location>
</feature>
<dbReference type="RefSeq" id="WP_086952150.1">
    <property type="nucleotide sequence ID" value="NZ_FWFD01000015.1"/>
</dbReference>
<dbReference type="CDD" id="cd03221">
    <property type="entry name" value="ABCF_EF-3"/>
    <property type="match status" value="2"/>
</dbReference>
<dbReference type="InterPro" id="IPR032781">
    <property type="entry name" value="ABC_tran_Xtn"/>
</dbReference>
<dbReference type="SUPFAM" id="SSF52540">
    <property type="entry name" value="P-loop containing nucleoside triphosphate hydrolases"/>
    <property type="match status" value="2"/>
</dbReference>
<accession>A0A1X6WQG8</accession>
<dbReference type="OrthoDB" id="9760950at2"/>
<dbReference type="PANTHER" id="PTHR42855:SF2">
    <property type="entry name" value="DRUG RESISTANCE ABC TRANSPORTER,ATP-BINDING PROTEIN"/>
    <property type="match status" value="1"/>
</dbReference>
<evidence type="ECO:0000256" key="1">
    <source>
        <dbReference type="ARBA" id="ARBA00022741"/>
    </source>
</evidence>
<dbReference type="EMBL" id="FWFD01000015">
    <property type="protein sequence ID" value="SLM86525.1"/>
    <property type="molecule type" value="Genomic_DNA"/>
</dbReference>
<feature type="region of interest" description="Disordered" evidence="4">
    <location>
        <begin position="189"/>
        <end position="221"/>
    </location>
</feature>
<dbReference type="InterPro" id="IPR003593">
    <property type="entry name" value="AAA+_ATPase"/>
</dbReference>
<dbReference type="NCBIfam" id="NF000355">
    <property type="entry name" value="ribo_prot_ABC_F"/>
    <property type="match status" value="1"/>
</dbReference>
<dbReference type="SMART" id="SM00382">
    <property type="entry name" value="AAA"/>
    <property type="match status" value="2"/>
</dbReference>
<dbReference type="InterPro" id="IPR051309">
    <property type="entry name" value="ABCF_ATPase"/>
</dbReference>
<keyword evidence="3" id="KW-0175">Coiled coil</keyword>
<dbReference type="PROSITE" id="PS00211">
    <property type="entry name" value="ABC_TRANSPORTER_1"/>
    <property type="match status" value="1"/>
</dbReference>
<dbReference type="PANTHER" id="PTHR42855">
    <property type="entry name" value="ABC TRANSPORTER ATP-BINDING SUBUNIT"/>
    <property type="match status" value="1"/>
</dbReference>
<organism evidence="6 7">
    <name type="scientific">Vagococcus fluvialis bH819</name>
    <dbReference type="NCBI Taxonomy" id="1255619"/>
    <lineage>
        <taxon>Bacteria</taxon>
        <taxon>Bacillati</taxon>
        <taxon>Bacillota</taxon>
        <taxon>Bacilli</taxon>
        <taxon>Lactobacillales</taxon>
        <taxon>Enterococcaceae</taxon>
        <taxon>Vagococcus</taxon>
    </lineage>
</organism>
<dbReference type="PROSITE" id="PS50893">
    <property type="entry name" value="ABC_TRANSPORTER_2"/>
    <property type="match status" value="2"/>
</dbReference>
<evidence type="ECO:0000256" key="2">
    <source>
        <dbReference type="ARBA" id="ARBA00022840"/>
    </source>
</evidence>
<feature type="compositionally biased region" description="Basic and acidic residues" evidence="4">
    <location>
        <begin position="189"/>
        <end position="199"/>
    </location>
</feature>
<dbReference type="AlphaFoldDB" id="A0A1X6WQG8"/>
<keyword evidence="2" id="KW-0067">ATP-binding</keyword>
<evidence type="ECO:0000256" key="4">
    <source>
        <dbReference type="SAM" id="MobiDB-lite"/>
    </source>
</evidence>
<dbReference type="GO" id="GO:0016887">
    <property type="term" value="F:ATP hydrolysis activity"/>
    <property type="evidence" value="ECO:0007669"/>
    <property type="project" value="InterPro"/>
</dbReference>
<evidence type="ECO:0000313" key="7">
    <source>
        <dbReference type="Proteomes" id="UP000195918"/>
    </source>
</evidence>
<sequence length="515" mass="58932">MSIKIKKLKKYIGERLLIDLPELTINEQARIGIVGENGSGKTTLLNLIARKEEMDEGQIIHSDNVSMIGQFLETDDTRSGGEQTKEKIRKAVHHTADILLADEPTNHLDQKGRDYLIKELKYFKGCLLIVSHDREFLNQMCEEILELDGGIVRHYSGNYDDYLYQKEIEEKEYQKKYQNYVREKERLTDSMQQLHDKSTGIKKAPKRMGNSEARLHKRGKGQAAKKALSKQALTIETRLEKLEVVDKPWKKKELSLPFSEGQKIHKKIVIEAEKFDLKIEDKELLLQSDFKIKTGERTALVGHNGSGKTTLLKTVLAHDKSLKIAKKADFAYFSQSLNQLADNKSIIDNVQITSNYEEQVARDLLAHLLFRGTAINKKVSVLSGGERTKVAIAKMILGKSNVLILDEPTNHLDIKSLKVLEEALRAYQGTIIFVSHDQYFVNRVADTVLEIKNRKITNLKEVEKTPKQNSEDDQKMVLEMRKTSLLSQLAIEKNDELKDQLDQELLEIMKQLKLN</sequence>
<feature type="coiled-coil region" evidence="3">
    <location>
        <begin position="487"/>
        <end position="514"/>
    </location>
</feature>
<reference evidence="7" key="1">
    <citation type="submission" date="2017-02" db="EMBL/GenBank/DDBJ databases">
        <authorList>
            <person name="Dridi B."/>
        </authorList>
    </citation>
    <scope>NUCLEOTIDE SEQUENCE [LARGE SCALE GENOMIC DNA]</scope>
    <source>
        <strain evidence="7">bH819</strain>
    </source>
</reference>
<dbReference type="Pfam" id="PF00005">
    <property type="entry name" value="ABC_tran"/>
    <property type="match status" value="2"/>
</dbReference>
<proteinExistence type="predicted"/>
<feature type="domain" description="ABC transporter" evidence="5">
    <location>
        <begin position="3"/>
        <end position="174"/>
    </location>
</feature>
<evidence type="ECO:0000259" key="5">
    <source>
        <dbReference type="PROSITE" id="PS50893"/>
    </source>
</evidence>
<gene>
    <name evidence="6" type="ORF">FM121_10560</name>
</gene>
<dbReference type="GO" id="GO:0005524">
    <property type="term" value="F:ATP binding"/>
    <property type="evidence" value="ECO:0007669"/>
    <property type="project" value="UniProtKB-KW"/>
</dbReference>
<name>A0A1X6WQG8_9ENTE</name>
<keyword evidence="1" id="KW-0547">Nucleotide-binding</keyword>
<dbReference type="InterPro" id="IPR017871">
    <property type="entry name" value="ABC_transporter-like_CS"/>
</dbReference>
<keyword evidence="7" id="KW-1185">Reference proteome</keyword>
<dbReference type="Pfam" id="PF12848">
    <property type="entry name" value="ABC_tran_Xtn"/>
    <property type="match status" value="1"/>
</dbReference>
<dbReference type="InterPro" id="IPR027417">
    <property type="entry name" value="P-loop_NTPase"/>
</dbReference>
<evidence type="ECO:0000256" key="3">
    <source>
        <dbReference type="SAM" id="Coils"/>
    </source>
</evidence>
<dbReference type="Proteomes" id="UP000195918">
    <property type="component" value="Unassembled WGS sequence"/>
</dbReference>
<dbReference type="InterPro" id="IPR003439">
    <property type="entry name" value="ABC_transporter-like_ATP-bd"/>
</dbReference>
<dbReference type="Gene3D" id="3.40.50.300">
    <property type="entry name" value="P-loop containing nucleotide triphosphate hydrolases"/>
    <property type="match status" value="3"/>
</dbReference>
<evidence type="ECO:0000313" key="6">
    <source>
        <dbReference type="EMBL" id="SLM86525.1"/>
    </source>
</evidence>